<gene>
    <name evidence="1" type="ORF">JT31_22295</name>
</gene>
<evidence type="ECO:0000313" key="2">
    <source>
        <dbReference type="Proteomes" id="UP000029481"/>
    </source>
</evidence>
<dbReference type="OrthoDB" id="8758353at2"/>
<proteinExistence type="predicted"/>
<dbReference type="RefSeq" id="WP_038482177.1">
    <property type="nucleotide sequence ID" value="NZ_CP009451.1"/>
</dbReference>
<keyword evidence="2" id="KW-1185">Reference proteome</keyword>
<dbReference type="KEGG" id="cnt:JT31_22295"/>
<organism evidence="1 2">
    <name type="scientific">Cedecea neteri</name>
    <dbReference type="NCBI Taxonomy" id="158822"/>
    <lineage>
        <taxon>Bacteria</taxon>
        <taxon>Pseudomonadati</taxon>
        <taxon>Pseudomonadota</taxon>
        <taxon>Gammaproteobacteria</taxon>
        <taxon>Enterobacterales</taxon>
        <taxon>Enterobacteriaceae</taxon>
        <taxon>Cedecea</taxon>
    </lineage>
</organism>
<name>A0A089Q4I6_9ENTR</name>
<dbReference type="AlphaFoldDB" id="A0A089Q4I6"/>
<dbReference type="EMBL" id="CP009451">
    <property type="protein sequence ID" value="AIR07243.1"/>
    <property type="molecule type" value="Genomic_DNA"/>
</dbReference>
<sequence length="466" mass="52735">MDKVKLSDQLGAMAIIDALHARQIAVEEHLDLPLLRQKISQRIRDYYQKSGTSVNDELIEEGVKNWFTHRLSYQSPPLTLGQRLGSSLYLTSSKWLKGLGVLVLCSALFMGYRIYDARSQLEALNNSISLQIKRNHDLTGIARYLKGTLDVANKATLVWATKPLAEVEDKVNGMLEQFIHQQPQNLAMENARAQREEQFQSLTALNDKQRDLLQNANNLIVDVTRLLRADGSLQEITADPQFSTFLSQSSDVAAKFDAAKQAILQNSTTVEATVAEVSTAVEQQKTRAERIKIFAEKKNKLLGLPLSSQDRKTLSDFIGGLDRSLAERGYTEIIPPPEWIEAINRMNEMYEYVVEPLTFIVVDRIGEKSGVERTYDESGGRSWYLITEAINSRGVPQSVWVKDSETGRERKTTTFGIRISQAEFEKLKKDKQEDGHIDNYIVGNKPANQLTVRYKRPVMDGRILSW</sequence>
<evidence type="ECO:0000313" key="1">
    <source>
        <dbReference type="EMBL" id="AIR07243.1"/>
    </source>
</evidence>
<reference evidence="1 2" key="1">
    <citation type="submission" date="2014-09" db="EMBL/GenBank/DDBJ databases">
        <title>Cedecea neteri SSMD04 Genome Sequencing.</title>
        <authorList>
            <person name="Tan J.-Y."/>
        </authorList>
    </citation>
    <scope>NUCLEOTIDE SEQUENCE [LARGE SCALE GENOMIC DNA]</scope>
    <source>
        <strain evidence="1 2">SSMD04</strain>
    </source>
</reference>
<dbReference type="Proteomes" id="UP000029481">
    <property type="component" value="Chromosome"/>
</dbReference>
<dbReference type="Pfam" id="PF19911">
    <property type="entry name" value="DUF6384"/>
    <property type="match status" value="2"/>
</dbReference>
<accession>A0A089Q4I6</accession>
<dbReference type="InterPro" id="IPR045964">
    <property type="entry name" value="DUF6384"/>
</dbReference>
<protein>
    <submittedName>
        <fullName evidence="1">Uncharacterized protein</fullName>
    </submittedName>
</protein>